<dbReference type="InterPro" id="IPR053779">
    <property type="entry name" value="GlpR"/>
</dbReference>
<dbReference type="NCBIfam" id="NF045516">
    <property type="entry name" value="GlpR"/>
    <property type="match status" value="1"/>
</dbReference>
<feature type="transmembrane region" description="Helical" evidence="2">
    <location>
        <begin position="6"/>
        <end position="23"/>
    </location>
</feature>
<keyword evidence="2" id="KW-1133">Transmembrane helix</keyword>
<feature type="compositionally biased region" description="Acidic residues" evidence="1">
    <location>
        <begin position="49"/>
        <end position="65"/>
    </location>
</feature>
<evidence type="ECO:0000313" key="4">
    <source>
        <dbReference type="Proteomes" id="UP001165136"/>
    </source>
</evidence>
<gene>
    <name evidence="3" type="ORF">Atai01_08280</name>
</gene>
<evidence type="ECO:0000313" key="3">
    <source>
        <dbReference type="EMBL" id="GLY64209.1"/>
    </source>
</evidence>
<keyword evidence="4" id="KW-1185">Reference proteome</keyword>
<feature type="transmembrane region" description="Helical" evidence="2">
    <location>
        <begin position="118"/>
        <end position="135"/>
    </location>
</feature>
<comment type="caution">
    <text evidence="3">The sequence shown here is derived from an EMBL/GenBank/DDBJ whole genome shotgun (WGS) entry which is preliminary data.</text>
</comment>
<organism evidence="3 4">
    <name type="scientific">Amycolatopsis taiwanensis</name>
    <dbReference type="NCBI Taxonomy" id="342230"/>
    <lineage>
        <taxon>Bacteria</taxon>
        <taxon>Bacillati</taxon>
        <taxon>Actinomycetota</taxon>
        <taxon>Actinomycetes</taxon>
        <taxon>Pseudonocardiales</taxon>
        <taxon>Pseudonocardiaceae</taxon>
        <taxon>Amycolatopsis</taxon>
    </lineage>
</organism>
<dbReference type="Proteomes" id="UP001165136">
    <property type="component" value="Unassembled WGS sequence"/>
</dbReference>
<name>A0A9W6VEV4_9PSEU</name>
<evidence type="ECO:0000256" key="2">
    <source>
        <dbReference type="SAM" id="Phobius"/>
    </source>
</evidence>
<dbReference type="RefSeq" id="WP_285485918.1">
    <property type="nucleotide sequence ID" value="NZ_BSTI01000002.1"/>
</dbReference>
<feature type="compositionally biased region" description="Low complexity" evidence="1">
    <location>
        <begin position="66"/>
        <end position="76"/>
    </location>
</feature>
<feature type="region of interest" description="Disordered" evidence="1">
    <location>
        <begin position="226"/>
        <end position="247"/>
    </location>
</feature>
<accession>A0A9W6VEV4</accession>
<reference evidence="3" key="1">
    <citation type="submission" date="2023-03" db="EMBL/GenBank/DDBJ databases">
        <title>Amycolatopsis taiwanensis NBRC 103393.</title>
        <authorList>
            <person name="Ichikawa N."/>
            <person name="Sato H."/>
            <person name="Tonouchi N."/>
        </authorList>
    </citation>
    <scope>NUCLEOTIDE SEQUENCE</scope>
    <source>
        <strain evidence="3">NBRC 103393</strain>
    </source>
</reference>
<proteinExistence type="predicted"/>
<keyword evidence="2" id="KW-0812">Transmembrane</keyword>
<keyword evidence="2" id="KW-0472">Membrane</keyword>
<sequence length="247" mass="27377">MPSSLIIVALAAAWLAVLVPMVVRKRQAVARTADTELAARVVRSAEDEFPVGEDEDVAEPDEPLADEPAPSRSEPPSARPPSRPEPASERRYRPGRGGFDPEAAEIAARAKYAFRQRVVLSLIILAVLTAVGAGVLFTKLWWAHGAIDLVLVSYLGYLRRQVRIENEIRQRRLARFNTRARGPVAHPIDEEYTEPEADDGWREPIGVERAPAPVRETAVVVDVDDEDPEFHELDDPGQLPFRRAVGE</sequence>
<protein>
    <submittedName>
        <fullName evidence="3">Uncharacterized protein</fullName>
    </submittedName>
</protein>
<dbReference type="AlphaFoldDB" id="A0A9W6VEV4"/>
<evidence type="ECO:0000256" key="1">
    <source>
        <dbReference type="SAM" id="MobiDB-lite"/>
    </source>
</evidence>
<feature type="region of interest" description="Disordered" evidence="1">
    <location>
        <begin position="49"/>
        <end position="98"/>
    </location>
</feature>
<dbReference type="EMBL" id="BSTI01000002">
    <property type="protein sequence ID" value="GLY64209.1"/>
    <property type="molecule type" value="Genomic_DNA"/>
</dbReference>
<feature type="transmembrane region" description="Helical" evidence="2">
    <location>
        <begin position="141"/>
        <end position="158"/>
    </location>
</feature>